<gene>
    <name evidence="2" type="primary">Contig19447.g20618</name>
    <name evidence="2" type="ORF">STYLEM_2890</name>
</gene>
<dbReference type="SUPFAM" id="SSF81296">
    <property type="entry name" value="E set domains"/>
    <property type="match status" value="1"/>
</dbReference>
<accession>A0A077ZVG2</accession>
<dbReference type="Gene3D" id="2.60.40.10">
    <property type="entry name" value="Immunoglobulins"/>
    <property type="match status" value="1"/>
</dbReference>
<protein>
    <recommendedName>
        <fullName evidence="4">AMP-activated protein kinase glycogen-binding domain-containing protein</fullName>
    </recommendedName>
</protein>
<keyword evidence="3" id="KW-1185">Reference proteome</keyword>
<name>A0A077ZVG2_STYLE</name>
<evidence type="ECO:0000313" key="3">
    <source>
        <dbReference type="Proteomes" id="UP000039865"/>
    </source>
</evidence>
<evidence type="ECO:0000256" key="1">
    <source>
        <dbReference type="SAM" id="Coils"/>
    </source>
</evidence>
<keyword evidence="1" id="KW-0175">Coiled coil</keyword>
<dbReference type="OrthoDB" id="320742at2759"/>
<organism evidence="2 3">
    <name type="scientific">Stylonychia lemnae</name>
    <name type="common">Ciliate</name>
    <dbReference type="NCBI Taxonomy" id="5949"/>
    <lineage>
        <taxon>Eukaryota</taxon>
        <taxon>Sar</taxon>
        <taxon>Alveolata</taxon>
        <taxon>Ciliophora</taxon>
        <taxon>Intramacronucleata</taxon>
        <taxon>Spirotrichea</taxon>
        <taxon>Stichotrichia</taxon>
        <taxon>Sporadotrichida</taxon>
        <taxon>Oxytrichidae</taxon>
        <taxon>Stylonychinae</taxon>
        <taxon>Stylonychia</taxon>
    </lineage>
</organism>
<proteinExistence type="predicted"/>
<dbReference type="InParanoid" id="A0A077ZVG2"/>
<dbReference type="Proteomes" id="UP000039865">
    <property type="component" value="Unassembled WGS sequence"/>
</dbReference>
<evidence type="ECO:0008006" key="4">
    <source>
        <dbReference type="Google" id="ProtNLM"/>
    </source>
</evidence>
<evidence type="ECO:0000313" key="2">
    <source>
        <dbReference type="EMBL" id="CDW73900.1"/>
    </source>
</evidence>
<dbReference type="AlphaFoldDB" id="A0A077ZVG2"/>
<dbReference type="InterPro" id="IPR013783">
    <property type="entry name" value="Ig-like_fold"/>
</dbReference>
<reference evidence="2 3" key="1">
    <citation type="submission" date="2014-06" db="EMBL/GenBank/DDBJ databases">
        <authorList>
            <person name="Swart Estienne"/>
        </authorList>
    </citation>
    <scope>NUCLEOTIDE SEQUENCE [LARGE SCALE GENOMIC DNA]</scope>
    <source>
        <strain evidence="2 3">130c</strain>
    </source>
</reference>
<feature type="coiled-coil region" evidence="1">
    <location>
        <begin position="14"/>
        <end position="62"/>
    </location>
</feature>
<dbReference type="InterPro" id="IPR014756">
    <property type="entry name" value="Ig_E-set"/>
</dbReference>
<dbReference type="EMBL" id="CCKQ01002792">
    <property type="protein sequence ID" value="CDW73900.1"/>
    <property type="molecule type" value="Genomic_DNA"/>
</dbReference>
<sequence>MSGDNIQAELLATIEVQSSQINQLSTKTQDAQQQYEILQQENQELKKLLAEIDEEMEDWSYDPMEEILAMQKEMVDIAFAYSDVFDIPEDTKVIIKGEFNNWQPELMKKLTKNVFAYKTKVLAGYKYRFQFFLNENEQPSLDRSQPVVPSFEEEGSESNYQCVIKRQINSQDGYSSYEQELLQKMPEFIHPEMKKMYLQKFNENQEQINQLISANTNVDFKLVDQLDTLNEEDQVKLAEVSLLRNQNLYKQLDLYKKNERLAKAAQESASAAQSTEQISKIDAEIKTLGEVISNVTRGRYVRSKFEDPPNYYIINTYSTYGQNEIGLSKIYDPNGILIIDAYNTYMNRIYSEDGLFFSQYQVLTRQEQAELVKDMLNESHILTLKYQIAEVDDEKTFLSLEANPAGLNVNEDYTYYLDYYKFPTTMSHNIFRDIRARFINIGAIHTYIRPQTIQIYTAEHSPNSVNILHIHLKDHNEKTQRLQAYYLRDDQTAQEFEVFQVDANGEIPTYKILIQNQKVISLLYNGEQCVEYLEFSEKRIAQGEFYEITRNNSHFISGENMICQIANVPRGLIVSLDQQCEVVQEQPQFNLHSFCREDTHFAQWQGFVDVNIKSLNLEQTLLKNDINLAFPICAFSGSSEQTQAQYLNLMNQQ</sequence>